<sequence>MMECGTRPAVEESPQGSSSGERPRGAAARREAAGVAEFRISSDTGDLDLRRLAADLVESQGWARDQVSIWQNRGGGDVVVTVDPALLERRAPDPLAASVHTRSDVHRACETLRRSDPSLRGVDFAELREEAARFFAAGWTLGDLLHALGHRYDGAQWPQGEGYEGVEWLQHRLRNWKSETGDIRPSVSQEGAQMRIVGRIGLPDDLGAPAEGPGAPRRAASPETARAAADDARRLMRAQSRTTSDSLEHRDRTAAHITRRRH</sequence>
<keyword evidence="3" id="KW-1185">Reference proteome</keyword>
<dbReference type="Proteomes" id="UP001499993">
    <property type="component" value="Unassembled WGS sequence"/>
</dbReference>
<feature type="compositionally biased region" description="Low complexity" evidence="1">
    <location>
        <begin position="207"/>
        <end position="227"/>
    </location>
</feature>
<evidence type="ECO:0000313" key="2">
    <source>
        <dbReference type="EMBL" id="GAA4933919.1"/>
    </source>
</evidence>
<feature type="region of interest" description="Disordered" evidence="1">
    <location>
        <begin position="1"/>
        <end position="33"/>
    </location>
</feature>
<comment type="caution">
    <text evidence="2">The sequence shown here is derived from an EMBL/GenBank/DDBJ whole genome shotgun (WGS) entry which is preliminary data.</text>
</comment>
<name>A0ABP9GD20_9ACTN</name>
<dbReference type="EMBL" id="BAABIK010000005">
    <property type="protein sequence ID" value="GAA4933919.1"/>
    <property type="molecule type" value="Genomic_DNA"/>
</dbReference>
<organism evidence="2 3">
    <name type="scientific">Streptomonospora halophila</name>
    <dbReference type="NCBI Taxonomy" id="427369"/>
    <lineage>
        <taxon>Bacteria</taxon>
        <taxon>Bacillati</taxon>
        <taxon>Actinomycetota</taxon>
        <taxon>Actinomycetes</taxon>
        <taxon>Streptosporangiales</taxon>
        <taxon>Nocardiopsidaceae</taxon>
        <taxon>Streptomonospora</taxon>
    </lineage>
</organism>
<evidence type="ECO:0000313" key="3">
    <source>
        <dbReference type="Proteomes" id="UP001499993"/>
    </source>
</evidence>
<feature type="compositionally biased region" description="Basic and acidic residues" evidence="1">
    <location>
        <begin position="21"/>
        <end position="32"/>
    </location>
</feature>
<proteinExistence type="predicted"/>
<evidence type="ECO:0000256" key="1">
    <source>
        <dbReference type="SAM" id="MobiDB-lite"/>
    </source>
</evidence>
<reference evidence="3" key="1">
    <citation type="journal article" date="2019" name="Int. J. Syst. Evol. Microbiol.">
        <title>The Global Catalogue of Microorganisms (GCM) 10K type strain sequencing project: providing services to taxonomists for standard genome sequencing and annotation.</title>
        <authorList>
            <consortium name="The Broad Institute Genomics Platform"/>
            <consortium name="The Broad Institute Genome Sequencing Center for Infectious Disease"/>
            <person name="Wu L."/>
            <person name="Ma J."/>
        </authorList>
    </citation>
    <scope>NUCLEOTIDE SEQUENCE [LARGE SCALE GENOMIC DNA]</scope>
    <source>
        <strain evidence="3">JCM 18123</strain>
    </source>
</reference>
<feature type="region of interest" description="Disordered" evidence="1">
    <location>
        <begin position="202"/>
        <end position="262"/>
    </location>
</feature>
<accession>A0ABP9GD20</accession>
<gene>
    <name evidence="2" type="ORF">GCM10023224_12980</name>
</gene>
<protein>
    <submittedName>
        <fullName evidence="2">Uncharacterized protein</fullName>
    </submittedName>
</protein>